<dbReference type="GO" id="GO:0004674">
    <property type="term" value="F:protein serine/threonine kinase activity"/>
    <property type="evidence" value="ECO:0007669"/>
    <property type="project" value="UniProtKB-KW"/>
</dbReference>
<evidence type="ECO:0000313" key="10">
    <source>
        <dbReference type="Proteomes" id="UP000007350"/>
    </source>
</evidence>
<dbReference type="InterPro" id="IPR050494">
    <property type="entry name" value="Ser_Thr_dual-spec_kinase"/>
</dbReference>
<feature type="compositionally biased region" description="Low complexity" evidence="7">
    <location>
        <begin position="651"/>
        <end position="668"/>
    </location>
</feature>
<keyword evidence="2" id="KW-0808">Transferase</keyword>
<dbReference type="Gene3D" id="1.10.510.10">
    <property type="entry name" value="Transferase(Phosphotransferase) domain 1"/>
    <property type="match status" value="2"/>
</dbReference>
<evidence type="ECO:0000259" key="8">
    <source>
        <dbReference type="PROSITE" id="PS50011"/>
    </source>
</evidence>
<evidence type="ECO:0000256" key="7">
    <source>
        <dbReference type="SAM" id="MobiDB-lite"/>
    </source>
</evidence>
<dbReference type="SMART" id="SM00220">
    <property type="entry name" value="S_TKc"/>
    <property type="match status" value="1"/>
</dbReference>
<evidence type="ECO:0000256" key="1">
    <source>
        <dbReference type="ARBA" id="ARBA00022527"/>
    </source>
</evidence>
<feature type="compositionally biased region" description="Polar residues" evidence="7">
    <location>
        <begin position="584"/>
        <end position="594"/>
    </location>
</feature>
<dbReference type="GO" id="GO:0005524">
    <property type="term" value="F:ATP binding"/>
    <property type="evidence" value="ECO:0007669"/>
    <property type="project" value="UniProtKB-UniRule"/>
</dbReference>
<proteinExistence type="predicted"/>
<comment type="caution">
    <text evidence="9">The sequence shown here is derived from an EMBL/GenBank/DDBJ whole genome shotgun (WGS) entry which is preliminary data.</text>
</comment>
<dbReference type="EMBL" id="AHKC01016994">
    <property type="protein sequence ID" value="EKF28003.1"/>
    <property type="molecule type" value="Genomic_DNA"/>
</dbReference>
<organism evidence="9 10">
    <name type="scientific">Trypanosoma cruzi marinkellei</name>
    <dbReference type="NCBI Taxonomy" id="85056"/>
    <lineage>
        <taxon>Eukaryota</taxon>
        <taxon>Discoba</taxon>
        <taxon>Euglenozoa</taxon>
        <taxon>Kinetoplastea</taxon>
        <taxon>Metakinetoplastina</taxon>
        <taxon>Trypanosomatida</taxon>
        <taxon>Trypanosomatidae</taxon>
        <taxon>Trypanosoma</taxon>
        <taxon>Schizotrypanum</taxon>
    </lineage>
</organism>
<keyword evidence="10" id="KW-1185">Reference proteome</keyword>
<keyword evidence="5 6" id="KW-0067">ATP-binding</keyword>
<sequence length="757" mass="81792">MPSSQNGGLQPSASLTAVAASDVVAPQQAVQSIAASSTTTTAAAAPSNANSNMNHADKNNNNNNNNNHHHNNNTNGCNGNNTNSKTAATLENTQLHPRSALFRPSVALSQEIMPLYRLINSKYSEERRCRQPGPKYNDGYDDRHGHYLVFTGEVIWGRYTVQGILGRGSFGTVLKCFDEKHQEQVAAKVIRSGEYFYNQGLMEVDIVARLNSVPPLENLVVRLGKVFVWKGHLVLVFEMLSMNLFQLIQRTNYNGVSLDLTRKFAYQLILVLKQLEEHNPPIIHCDVKPENVVLRDPSRSSIRLVDFGSACYLHQGAKLYKYVQSRFYRSVEVILELGYDTAIDRWSLGCMLVELHTGVPLFAGKNEADQIARFIGVLGPLPDEMIERSPKKDFFFVDSRQAQQEAFLQHAAGMGGGGGGGTVMAEQTQRREHVASPSPVIAAEVLHSLSATSSISVVTAASTAPACSYVGHSDVAARAVATPPHSQQQQQLAAETIGAATDGWQAYRNSFSTPGNNVGTNNNNNNNNNTVVVPALRRPKTAHSTALAAKKDGIGHTTIGGGSTNGGGGGGSFTPAVTRRSKHTTSGNPSQQKTHLGANATAAIPMMTLPTRSSAAVRASTFTPRPRLTSASHPIGHNEGSLPSSARGTRAGMQQAAAAAEPPQQSGATAPPKSPFVLRYPPAPEHYQSLEETIGVYSGGPRGCRQGQAGHGVEDYKVFLDFVQRLLCYDPRKRMSCTEALQHPFLSELEVQKQWKT</sequence>
<evidence type="ECO:0000256" key="6">
    <source>
        <dbReference type="PROSITE-ProRule" id="PRU10141"/>
    </source>
</evidence>
<dbReference type="InterPro" id="IPR008271">
    <property type="entry name" value="Ser/Thr_kinase_AS"/>
</dbReference>
<dbReference type="Proteomes" id="UP000007350">
    <property type="component" value="Unassembled WGS sequence"/>
</dbReference>
<keyword evidence="4 9" id="KW-0418">Kinase</keyword>
<dbReference type="InterPro" id="IPR011009">
    <property type="entry name" value="Kinase-like_dom_sf"/>
</dbReference>
<evidence type="ECO:0000256" key="3">
    <source>
        <dbReference type="ARBA" id="ARBA00022741"/>
    </source>
</evidence>
<dbReference type="OrthoDB" id="9332038at2759"/>
<feature type="region of interest" description="Disordered" evidence="7">
    <location>
        <begin position="612"/>
        <end position="674"/>
    </location>
</feature>
<dbReference type="InterPro" id="IPR017441">
    <property type="entry name" value="Protein_kinase_ATP_BS"/>
</dbReference>
<dbReference type="PROSITE" id="PS50011">
    <property type="entry name" value="PROTEIN_KINASE_DOM"/>
    <property type="match status" value="1"/>
</dbReference>
<feature type="compositionally biased region" description="Gly residues" evidence="7">
    <location>
        <begin position="558"/>
        <end position="572"/>
    </location>
</feature>
<keyword evidence="1 9" id="KW-0723">Serine/threonine-protein kinase</keyword>
<evidence type="ECO:0000256" key="2">
    <source>
        <dbReference type="ARBA" id="ARBA00022679"/>
    </source>
</evidence>
<dbReference type="PROSITE" id="PS00107">
    <property type="entry name" value="PROTEIN_KINASE_ATP"/>
    <property type="match status" value="1"/>
</dbReference>
<feature type="region of interest" description="Disordered" evidence="7">
    <location>
        <begin position="38"/>
        <end position="85"/>
    </location>
</feature>
<feature type="region of interest" description="Disordered" evidence="7">
    <location>
        <begin position="553"/>
        <end position="595"/>
    </location>
</feature>
<dbReference type="Pfam" id="PF00069">
    <property type="entry name" value="Pkinase"/>
    <property type="match status" value="1"/>
</dbReference>
<reference evidence="9 10" key="1">
    <citation type="journal article" date="2012" name="BMC Genomics">
        <title>Comparative genomic analysis of human infective Trypanosoma cruzi lineages with the bat-restricted subspecies T. cruzi marinkellei.</title>
        <authorList>
            <person name="Franzen O."/>
            <person name="Talavera-Lopez C."/>
            <person name="Ochaya S."/>
            <person name="Butler C.E."/>
            <person name="Messenger L.A."/>
            <person name="Lewis M.D."/>
            <person name="Llewellyn M.S."/>
            <person name="Marinkelle C.J."/>
            <person name="Tyler K.M."/>
            <person name="Miles M.A."/>
            <person name="Andersson B."/>
        </authorList>
    </citation>
    <scope>NUCLEOTIDE SEQUENCE [LARGE SCALE GENOMIC DNA]</scope>
    <source>
        <strain evidence="9 10">B7</strain>
    </source>
</reference>
<keyword evidence="3 6" id="KW-0547">Nucleotide-binding</keyword>
<feature type="domain" description="Protein kinase" evidence="8">
    <location>
        <begin position="159"/>
        <end position="746"/>
    </location>
</feature>
<name>K2LZ91_TRYCR</name>
<dbReference type="AlphaFoldDB" id="K2LZ91"/>
<evidence type="ECO:0000256" key="4">
    <source>
        <dbReference type="ARBA" id="ARBA00022777"/>
    </source>
</evidence>
<dbReference type="SMR" id="K2LZ91"/>
<protein>
    <submittedName>
        <fullName evidence="9">Serine/threonine protein kinase, putative</fullName>
    </submittedName>
</protein>
<dbReference type="PANTHER" id="PTHR24058">
    <property type="entry name" value="DUAL SPECIFICITY PROTEIN KINASE"/>
    <property type="match status" value="1"/>
</dbReference>
<evidence type="ECO:0000256" key="5">
    <source>
        <dbReference type="ARBA" id="ARBA00022840"/>
    </source>
</evidence>
<dbReference type="PROSITE" id="PS00108">
    <property type="entry name" value="PROTEIN_KINASE_ST"/>
    <property type="match status" value="1"/>
</dbReference>
<gene>
    <name evidence="9" type="ORF">MOQ_008262</name>
</gene>
<dbReference type="SUPFAM" id="SSF56112">
    <property type="entry name" value="Protein kinase-like (PK-like)"/>
    <property type="match status" value="1"/>
</dbReference>
<dbReference type="InterPro" id="IPR000719">
    <property type="entry name" value="Prot_kinase_dom"/>
</dbReference>
<evidence type="ECO:0000313" key="9">
    <source>
        <dbReference type="EMBL" id="EKF28003.1"/>
    </source>
</evidence>
<accession>K2LZ91</accession>
<feature type="binding site" evidence="6">
    <location>
        <position position="188"/>
    </location>
    <ligand>
        <name>ATP</name>
        <dbReference type="ChEBI" id="CHEBI:30616"/>
    </ligand>
</feature>
<dbReference type="PANTHER" id="PTHR24058:SF131">
    <property type="entry name" value="KINASE, PUTATIVE-RELATED"/>
    <property type="match status" value="1"/>
</dbReference>